<evidence type="ECO:0000256" key="5">
    <source>
        <dbReference type="ARBA" id="ARBA00046333"/>
    </source>
</evidence>
<dbReference type="EMBL" id="CP000561">
    <property type="protein sequence ID" value="ABO08374.1"/>
    <property type="molecule type" value="Genomic_DNA"/>
</dbReference>
<keyword evidence="11" id="KW-1185">Reference proteome</keyword>
<accession>A3MUQ7</accession>
<dbReference type="PANTHER" id="PTHR36577">
    <property type="entry name" value="DUF521 DOMAIN PROTEIN (AFU_ORTHOLOGUE AFUA_6G00490)"/>
    <property type="match status" value="1"/>
</dbReference>
<proteinExistence type="inferred from homology"/>
<gene>
    <name evidence="10" type="ordered locus">Pcal_0949</name>
</gene>
<dbReference type="Proteomes" id="UP000001431">
    <property type="component" value="Chromosome"/>
</dbReference>
<comment type="subunit">
    <text evidence="6">Heterodimer composed of a large subunit (PMDh-L) and a small subunit (PMDh-S).</text>
</comment>
<evidence type="ECO:0000256" key="8">
    <source>
        <dbReference type="ARBA" id="ARBA00047196"/>
    </source>
</evidence>
<dbReference type="EC" id="4.2.1.182" evidence="7"/>
<comment type="catalytic activity">
    <reaction evidence="3">
        <text>(R)-5-phosphomevalonate = (2E)-3-methyl-5-phosphooxypent-2-enoate + H2O</text>
        <dbReference type="Rhea" id="RHEA:78975"/>
        <dbReference type="ChEBI" id="CHEBI:15377"/>
        <dbReference type="ChEBI" id="CHEBI:58146"/>
        <dbReference type="ChEBI" id="CHEBI:229665"/>
        <dbReference type="EC" id="4.2.1.182"/>
    </reaction>
    <physiologicalReaction direction="left-to-right" evidence="3">
        <dbReference type="Rhea" id="RHEA:78976"/>
    </physiologicalReaction>
</comment>
<dbReference type="PANTHER" id="PTHR36577:SF3">
    <property type="entry name" value="DUF521 DOMAIN PROTEIN (AFU_ORTHOLOGUE AFUA_6G00490)"/>
    <property type="match status" value="1"/>
</dbReference>
<dbReference type="STRING" id="410359.Pcal_0949"/>
<reference evidence="10" key="1">
    <citation type="submission" date="2007-02" db="EMBL/GenBank/DDBJ databases">
        <title>Complete sequence of Pyrobaculum calidifontis JCM 11548.</title>
        <authorList>
            <consortium name="US DOE Joint Genome Institute"/>
            <person name="Copeland A."/>
            <person name="Lucas S."/>
            <person name="Lapidus A."/>
            <person name="Barry K."/>
            <person name="Glavina del Rio T."/>
            <person name="Dalin E."/>
            <person name="Tice H."/>
            <person name="Pitluck S."/>
            <person name="Chain P."/>
            <person name="Malfatti S."/>
            <person name="Shin M."/>
            <person name="Vergez L."/>
            <person name="Schmutz J."/>
            <person name="Larimer F."/>
            <person name="Land M."/>
            <person name="Hauser L."/>
            <person name="Kyrpides N."/>
            <person name="Mikhailova N."/>
            <person name="Cozen A.E."/>
            <person name="Fitz-Gibbon S.T."/>
            <person name="House C.H."/>
            <person name="Saltikov C."/>
            <person name="Lowe T.M."/>
            <person name="Richardson P."/>
        </authorList>
    </citation>
    <scope>NUCLEOTIDE SEQUENCE [LARGE SCALE GENOMIC DNA]</scope>
    <source>
        <strain evidence="10">JCM 11548</strain>
    </source>
</reference>
<evidence type="ECO:0000256" key="4">
    <source>
        <dbReference type="ARBA" id="ARBA00045299"/>
    </source>
</evidence>
<dbReference type="InterPro" id="IPR007506">
    <property type="entry name" value="PMDh-L-like_dom"/>
</dbReference>
<keyword evidence="2 10" id="KW-0456">Lyase</keyword>
<evidence type="ECO:0000256" key="1">
    <source>
        <dbReference type="ARBA" id="ARBA00023004"/>
    </source>
</evidence>
<sequence length="368" mass="39955">MKELVYKIADAVSGGEVVPIETAHISGVSYITIGEYGTQFLEHLASLGARVSVFTTSNPSAVDIGGALSVDEKIARGQERINKALRTMGVSTFYSCVPYEFVLTRQRTFHAWAESSAAAYINTFRDAWSDKNPGPLALLGAIAGFVPRTPLYTLEGRRPTALVEVKVGPLGSLEAGVVGALIGEKVGTGVPYVRGAVFKDEESRREFVAALSTYSAIVFAVVEGVTPNWREYREMWDPTDKVVISEEDVNAYIKEAGDVDAVYIGCPFADVDTVLWVLGEVSKRGAAKRPIYISTSPSTLKQLGKLVEKAAELNVKIFAGSCLVVSPHTRRFSSIATDSFKAAYYIPRLHGVKVVPCRRERCIDLAYG</sequence>
<evidence type="ECO:0000256" key="3">
    <source>
        <dbReference type="ARBA" id="ARBA00045120"/>
    </source>
</evidence>
<name>A3MUQ7_PYRCJ</name>
<feature type="domain" description="Phosphomevalonate dehydratase large subunit-like" evidence="9">
    <location>
        <begin position="3"/>
        <end position="364"/>
    </location>
</feature>
<keyword evidence="1" id="KW-0408">Iron</keyword>
<evidence type="ECO:0000313" key="11">
    <source>
        <dbReference type="Proteomes" id="UP000001431"/>
    </source>
</evidence>
<comment type="similarity">
    <text evidence="5">Belongs to the AcnX type II large subunit family.</text>
</comment>
<evidence type="ECO:0000256" key="6">
    <source>
        <dbReference type="ARBA" id="ARBA00046520"/>
    </source>
</evidence>
<evidence type="ECO:0000256" key="7">
    <source>
        <dbReference type="ARBA" id="ARBA00047176"/>
    </source>
</evidence>
<dbReference type="eggNOG" id="arCOG04278">
    <property type="taxonomic scope" value="Archaea"/>
</dbReference>
<dbReference type="GO" id="GO:0016829">
    <property type="term" value="F:lyase activity"/>
    <property type="evidence" value="ECO:0007669"/>
    <property type="project" value="UniProtKB-KW"/>
</dbReference>
<evidence type="ECO:0000313" key="10">
    <source>
        <dbReference type="EMBL" id="ABO08374.1"/>
    </source>
</evidence>
<comment type="function">
    <text evidence="4">Component of a hydro-lyase that catalyzes the dehydration of mevalonate 5-phosphate (MVA5P) to form trans-anhydromevalonate 5-phosphate (tAHMP). Involved in the archaeal mevalonate (MVA) pathway, which provides fundamental precursors for isoprenoid biosynthesis, such as isopentenyl diphosphate (IPP) and dimethylallyl diphosphate (DMAPP).</text>
</comment>
<organism evidence="10 11">
    <name type="scientific">Pyrobaculum calidifontis (strain DSM 21063 / JCM 11548 / VA1)</name>
    <dbReference type="NCBI Taxonomy" id="410359"/>
    <lineage>
        <taxon>Archaea</taxon>
        <taxon>Thermoproteota</taxon>
        <taxon>Thermoprotei</taxon>
        <taxon>Thermoproteales</taxon>
        <taxon>Thermoproteaceae</taxon>
        <taxon>Pyrobaculum</taxon>
    </lineage>
</organism>
<protein>
    <recommendedName>
        <fullName evidence="8">Phosphomevalonate dehydratase large subunit</fullName>
        <ecNumber evidence="7">4.2.1.182</ecNumber>
    </recommendedName>
</protein>
<evidence type="ECO:0000259" key="9">
    <source>
        <dbReference type="Pfam" id="PF04412"/>
    </source>
</evidence>
<dbReference type="KEGG" id="pcl:Pcal_0949"/>
<dbReference type="Pfam" id="PF04412">
    <property type="entry name" value="AcnX"/>
    <property type="match status" value="1"/>
</dbReference>
<dbReference type="HOGENOM" id="CLU_018825_0_0_2"/>
<dbReference type="AlphaFoldDB" id="A3MUQ7"/>
<evidence type="ECO:0000256" key="2">
    <source>
        <dbReference type="ARBA" id="ARBA00023239"/>
    </source>
</evidence>